<comment type="caution">
    <text evidence="1">The sequence shown here is derived from an EMBL/GenBank/DDBJ whole genome shotgun (WGS) entry which is preliminary data.</text>
</comment>
<dbReference type="Proteomes" id="UP000193303">
    <property type="component" value="Unassembled WGS sequence"/>
</dbReference>
<proteinExistence type="predicted"/>
<dbReference type="SUPFAM" id="SSF55298">
    <property type="entry name" value="YjgF-like"/>
    <property type="match status" value="1"/>
</dbReference>
<gene>
    <name evidence="1" type="ORF">BV912_00720</name>
</gene>
<dbReference type="EMBL" id="MTAB01000001">
    <property type="protein sequence ID" value="OSI25426.1"/>
    <property type="molecule type" value="Genomic_DNA"/>
</dbReference>
<name>A0A1X3DLJ0_9NEIS</name>
<dbReference type="RefSeq" id="WP_082403069.1">
    <property type="nucleotide sequence ID" value="NZ_MTAB01000001.1"/>
</dbReference>
<protein>
    <submittedName>
        <fullName evidence="1">Reactive intermediate/imine deaminase</fullName>
    </submittedName>
</protein>
<dbReference type="PANTHER" id="PTHR11803:SF39">
    <property type="entry name" value="2-IMINOBUTANOATE_2-IMINOPROPANOATE DEAMINASE"/>
    <property type="match status" value="1"/>
</dbReference>
<dbReference type="GO" id="GO:0019239">
    <property type="term" value="F:deaminase activity"/>
    <property type="evidence" value="ECO:0007669"/>
    <property type="project" value="TreeGrafter"/>
</dbReference>
<evidence type="ECO:0000313" key="1">
    <source>
        <dbReference type="EMBL" id="OSI25426.1"/>
    </source>
</evidence>
<dbReference type="AlphaFoldDB" id="A0A1X3DLJ0"/>
<dbReference type="OrthoDB" id="9808943at2"/>
<dbReference type="InterPro" id="IPR035959">
    <property type="entry name" value="RutC-like_sf"/>
</dbReference>
<accession>A0A1X3DLJ0</accession>
<sequence>MKVENYTPDTLFTPIGPYSHFSRSNGFIHISGTPGVNPATGQLAGNDAYSQAKQIILNFNIMLQSINLDLSHVTHVHVFLKDVNDFAEMNRAYSEVFKNHLPARTVICVADLPKKDALMTMNAIAAE</sequence>
<organism evidence="1 2">
    <name type="scientific">Neisseria dumasiana</name>
    <dbReference type="NCBI Taxonomy" id="1931275"/>
    <lineage>
        <taxon>Bacteria</taxon>
        <taxon>Pseudomonadati</taxon>
        <taxon>Pseudomonadota</taxon>
        <taxon>Betaproteobacteria</taxon>
        <taxon>Neisseriales</taxon>
        <taxon>Neisseriaceae</taxon>
        <taxon>Neisseria</taxon>
    </lineage>
</organism>
<dbReference type="Gene3D" id="3.30.1330.40">
    <property type="entry name" value="RutC-like"/>
    <property type="match status" value="1"/>
</dbReference>
<dbReference type="Pfam" id="PF01042">
    <property type="entry name" value="Ribonuc_L-PSP"/>
    <property type="match status" value="1"/>
</dbReference>
<dbReference type="GO" id="GO:0005829">
    <property type="term" value="C:cytosol"/>
    <property type="evidence" value="ECO:0007669"/>
    <property type="project" value="TreeGrafter"/>
</dbReference>
<dbReference type="PANTHER" id="PTHR11803">
    <property type="entry name" value="2-IMINOBUTANOATE/2-IMINOPROPANOATE DEAMINASE RIDA"/>
    <property type="match status" value="1"/>
</dbReference>
<evidence type="ECO:0000313" key="2">
    <source>
        <dbReference type="Proteomes" id="UP000193303"/>
    </source>
</evidence>
<dbReference type="CDD" id="cd00448">
    <property type="entry name" value="YjgF_YER057c_UK114_family"/>
    <property type="match status" value="1"/>
</dbReference>
<reference evidence="2" key="1">
    <citation type="submission" date="2017-01" db="EMBL/GenBank/DDBJ databases">
        <authorList>
            <person name="Mah S.A."/>
            <person name="Swanson W.J."/>
            <person name="Moy G.W."/>
            <person name="Vacquier V.D."/>
        </authorList>
    </citation>
    <scope>NUCLEOTIDE SEQUENCE [LARGE SCALE GENOMIC DNA]</scope>
    <source>
        <strain evidence="2">124861</strain>
    </source>
</reference>
<dbReference type="InterPro" id="IPR006175">
    <property type="entry name" value="YjgF/YER057c/UK114"/>
</dbReference>